<dbReference type="PANTHER" id="PTHR15696">
    <property type="entry name" value="SMG-7 SUPPRESSOR WITH MORPHOLOGICAL EFFECT ON GENITALIA PROTEIN 7"/>
    <property type="match status" value="1"/>
</dbReference>
<organism evidence="2 3">
    <name type="scientific">Orbilia javanica</name>
    <dbReference type="NCBI Taxonomy" id="47235"/>
    <lineage>
        <taxon>Eukaryota</taxon>
        <taxon>Fungi</taxon>
        <taxon>Dikarya</taxon>
        <taxon>Ascomycota</taxon>
        <taxon>Pezizomycotina</taxon>
        <taxon>Orbiliomycetes</taxon>
        <taxon>Orbiliales</taxon>
        <taxon>Orbiliaceae</taxon>
        <taxon>Orbilia</taxon>
    </lineage>
</organism>
<dbReference type="SUPFAM" id="SSF48452">
    <property type="entry name" value="TPR-like"/>
    <property type="match status" value="1"/>
</dbReference>
<dbReference type="GO" id="GO:0070034">
    <property type="term" value="F:telomerase RNA binding"/>
    <property type="evidence" value="ECO:0007669"/>
    <property type="project" value="TreeGrafter"/>
</dbReference>
<dbReference type="InterPro" id="IPR045153">
    <property type="entry name" value="Est1/Ebs1-like"/>
</dbReference>
<feature type="region of interest" description="Disordered" evidence="1">
    <location>
        <begin position="1"/>
        <end position="50"/>
    </location>
</feature>
<keyword evidence="3" id="KW-1185">Reference proteome</keyword>
<dbReference type="GO" id="GO:0005697">
    <property type="term" value="C:telomerase holoenzyme complex"/>
    <property type="evidence" value="ECO:0007669"/>
    <property type="project" value="TreeGrafter"/>
</dbReference>
<comment type="caution">
    <text evidence="2">The sequence shown here is derived from an EMBL/GenBank/DDBJ whole genome shotgun (WGS) entry which is preliminary data.</text>
</comment>
<dbReference type="GO" id="GO:0000184">
    <property type="term" value="P:nuclear-transcribed mRNA catabolic process, nonsense-mediated decay"/>
    <property type="evidence" value="ECO:0007669"/>
    <property type="project" value="TreeGrafter"/>
</dbReference>
<dbReference type="Proteomes" id="UP001313282">
    <property type="component" value="Unassembled WGS sequence"/>
</dbReference>
<dbReference type="PANTHER" id="PTHR15696:SF0">
    <property type="entry name" value="TELOMERASE-BINDING PROTEIN EST1A"/>
    <property type="match status" value="1"/>
</dbReference>
<evidence type="ECO:0000313" key="2">
    <source>
        <dbReference type="EMBL" id="KAK6336926.1"/>
    </source>
</evidence>
<dbReference type="FunFam" id="1.25.40.10:FF:000202">
    <property type="entry name" value="Unplaced genomic scaffold supercont1.7, whole genome shotgun sequence"/>
    <property type="match status" value="1"/>
</dbReference>
<dbReference type="InterPro" id="IPR011990">
    <property type="entry name" value="TPR-like_helical_dom_sf"/>
</dbReference>
<proteinExistence type="predicted"/>
<dbReference type="EMBL" id="JAVHNR010000007">
    <property type="protein sequence ID" value="KAK6336926.1"/>
    <property type="molecule type" value="Genomic_DNA"/>
</dbReference>
<dbReference type="Gene3D" id="1.25.40.10">
    <property type="entry name" value="Tetratricopeptide repeat domain"/>
    <property type="match status" value="1"/>
</dbReference>
<dbReference type="AlphaFoldDB" id="A0AAN8RAR0"/>
<evidence type="ECO:0000313" key="3">
    <source>
        <dbReference type="Proteomes" id="UP001313282"/>
    </source>
</evidence>
<dbReference type="GO" id="GO:0042162">
    <property type="term" value="F:telomeric DNA binding"/>
    <property type="evidence" value="ECO:0007669"/>
    <property type="project" value="TreeGrafter"/>
</dbReference>
<gene>
    <name evidence="2" type="ORF">TWF718_009714</name>
</gene>
<evidence type="ECO:0000256" key="1">
    <source>
        <dbReference type="SAM" id="MobiDB-lite"/>
    </source>
</evidence>
<name>A0AAN8RAR0_9PEZI</name>
<accession>A0AAN8RAR0</accession>
<protein>
    <recommendedName>
        <fullName evidence="4">DNA/RNA-binding domain-containing protein</fullName>
    </recommendedName>
</protein>
<sequence>MDQQIPDYSRSTNLASANAAAPGRRTKSTEPPLGSTSVAHPPPTLDPSESPTLILQLEGTPISGEELTSEIKRIYAGLVMVEAKCIEVVSKQDAATTEEIESSLNDAQWQGLCALHKTLLEEHYDFLLAIQKSSAEPSLRKLATKYCMPARMWRHGIHSFLELLTRHLPISYEHMLNFINFAYAIMALLYETVPMFANTWAECLGDLGRYYMVIANDRSDRKLWVYTSRSWYSTATNQQPGLGRLYHHSAILIHNDILKKLFSYYKALAAVEPFLPTRESILKTFESAASQENRSANTTFVLLHFICFTGVSQDVFAEKKRYFLGLLKMNSSKFKILGAYLAICGVASLFQYNRGNARMELATTGQENQKATTDAETAYEATMQGRKTGQKNLLPPDPVIDNYNPKDALLTRPPELDLDCSSPDISLIYAQELAFDILSIVFVDCEENPAVQPHIYVWLVFLSYLKHYPQGMALITKKFPWKQLVKYGTALLKKNNNDKEFLKRVQDNEAFPVIQDYSRPLPEEYIMRGLKIARRYFPYDYFSKFVPDDERLIELLSMGAVREEKILWLIIKLANYGPWIQYDPASYSFSVSNELAEILTPPTSC</sequence>
<evidence type="ECO:0008006" key="4">
    <source>
        <dbReference type="Google" id="ProtNLM"/>
    </source>
</evidence>
<reference evidence="2 3" key="1">
    <citation type="submission" date="2019-10" db="EMBL/GenBank/DDBJ databases">
        <authorList>
            <person name="Palmer J.M."/>
        </authorList>
    </citation>
    <scope>NUCLEOTIDE SEQUENCE [LARGE SCALE GENOMIC DNA]</scope>
    <source>
        <strain evidence="2 3">TWF718</strain>
    </source>
</reference>